<feature type="compositionally biased region" description="Basic residues" evidence="1">
    <location>
        <begin position="218"/>
        <end position="228"/>
    </location>
</feature>
<reference evidence="3" key="1">
    <citation type="submission" date="2025-08" db="UniProtKB">
        <authorList>
            <consortium name="RefSeq"/>
        </authorList>
    </citation>
    <scope>IDENTIFICATION</scope>
</reference>
<dbReference type="Proteomes" id="UP000515145">
    <property type="component" value="Chromosome 14"/>
</dbReference>
<sequence>MLTGKPDPLKSTNIRYGETTLTEEEKHFKEMKTDMDSTTGCIDDIVNAFVCDWEETSQNISELKELVFSWNDKYGKDVALEMTQQYLQKCFAGQKMFCEYFKDLVEVNISETRVSKAKKVRKLKRTLKSCESSSPRSTPKEKGATEEDQWSQSSITLSSSLSRSHETEEEYTESEEAQKKGKKKVFRRVKGAFKKSFSKKLAPVSSHSDDHTPETRVSKAKKVRKLKRTLTSCKSSSPQSTPEEKGDTEVNACSQSSITLSSSSSWSHKTEKECTESEQAQKKGKKKVFRRVTGAFKKRFSTKVVPVTSDSDDHAPETRVSKAKKKKKYAPCQSRVFLRVGLLKK</sequence>
<gene>
    <name evidence="3" type="primary">LOC114446465</name>
</gene>
<name>A0A6P7JR11_9TELE</name>
<evidence type="ECO:0000313" key="3">
    <source>
        <dbReference type="RefSeq" id="XP_028277911.1"/>
    </source>
</evidence>
<feature type="compositionally biased region" description="Basic and acidic residues" evidence="1">
    <location>
        <begin position="207"/>
        <end position="217"/>
    </location>
</feature>
<accession>A0A6P7JR11</accession>
<feature type="compositionally biased region" description="Low complexity" evidence="1">
    <location>
        <begin position="254"/>
        <end position="267"/>
    </location>
</feature>
<feature type="compositionally biased region" description="Polar residues" evidence="1">
    <location>
        <begin position="229"/>
        <end position="241"/>
    </location>
</feature>
<evidence type="ECO:0000313" key="2">
    <source>
        <dbReference type="Proteomes" id="UP000515145"/>
    </source>
</evidence>
<dbReference type="InParanoid" id="A0A6P7JR11"/>
<feature type="compositionally biased region" description="Basic and acidic residues" evidence="1">
    <location>
        <begin position="268"/>
        <end position="281"/>
    </location>
</feature>
<feature type="region of interest" description="Disordered" evidence="1">
    <location>
        <begin position="128"/>
        <end position="183"/>
    </location>
</feature>
<dbReference type="GeneID" id="114446465"/>
<dbReference type="AlphaFoldDB" id="A0A6P7JR11"/>
<feature type="compositionally biased region" description="Basic and acidic residues" evidence="1">
    <location>
        <begin position="311"/>
        <end position="320"/>
    </location>
</feature>
<protein>
    <submittedName>
        <fullName evidence="3">Uncharacterized protein LOC114446465</fullName>
    </submittedName>
</protein>
<organism evidence="2 3">
    <name type="scientific">Parambassis ranga</name>
    <name type="common">Indian glassy fish</name>
    <dbReference type="NCBI Taxonomy" id="210632"/>
    <lineage>
        <taxon>Eukaryota</taxon>
        <taxon>Metazoa</taxon>
        <taxon>Chordata</taxon>
        <taxon>Craniata</taxon>
        <taxon>Vertebrata</taxon>
        <taxon>Euteleostomi</taxon>
        <taxon>Actinopterygii</taxon>
        <taxon>Neopterygii</taxon>
        <taxon>Teleostei</taxon>
        <taxon>Neoteleostei</taxon>
        <taxon>Acanthomorphata</taxon>
        <taxon>Ovalentaria</taxon>
        <taxon>Ambassidae</taxon>
        <taxon>Parambassis</taxon>
    </lineage>
</organism>
<feature type="region of interest" description="Disordered" evidence="1">
    <location>
        <begin position="197"/>
        <end position="286"/>
    </location>
</feature>
<feature type="region of interest" description="Disordered" evidence="1">
    <location>
        <begin position="304"/>
        <end position="326"/>
    </location>
</feature>
<evidence type="ECO:0000256" key="1">
    <source>
        <dbReference type="SAM" id="MobiDB-lite"/>
    </source>
</evidence>
<feature type="compositionally biased region" description="Low complexity" evidence="1">
    <location>
        <begin position="151"/>
        <end position="162"/>
    </location>
</feature>
<dbReference type="RefSeq" id="XP_028277911.1">
    <property type="nucleotide sequence ID" value="XM_028422110.1"/>
</dbReference>
<keyword evidence="2" id="KW-1185">Reference proteome</keyword>
<proteinExistence type="predicted"/>